<proteinExistence type="predicted"/>
<dbReference type="InterPro" id="IPR013022">
    <property type="entry name" value="Xyl_isomerase-like_TIM-brl"/>
</dbReference>
<evidence type="ECO:0000313" key="3">
    <source>
        <dbReference type="Proteomes" id="UP000256304"/>
    </source>
</evidence>
<dbReference type="Pfam" id="PF01261">
    <property type="entry name" value="AP_endonuc_2"/>
    <property type="match status" value="1"/>
</dbReference>
<evidence type="ECO:0000313" key="2">
    <source>
        <dbReference type="EMBL" id="REE78530.1"/>
    </source>
</evidence>
<dbReference type="GO" id="GO:0016853">
    <property type="term" value="F:isomerase activity"/>
    <property type="evidence" value="ECO:0007669"/>
    <property type="project" value="UniProtKB-KW"/>
</dbReference>
<dbReference type="Proteomes" id="UP000256304">
    <property type="component" value="Unassembled WGS sequence"/>
</dbReference>
<dbReference type="PANTHER" id="PTHR12110:SF41">
    <property type="entry name" value="INOSOSE DEHYDRATASE"/>
    <property type="match status" value="1"/>
</dbReference>
<feature type="domain" description="Xylose isomerase-like TIM barrel" evidence="1">
    <location>
        <begin position="23"/>
        <end position="267"/>
    </location>
</feature>
<dbReference type="SUPFAM" id="SSF51658">
    <property type="entry name" value="Xylose isomerase-like"/>
    <property type="match status" value="1"/>
</dbReference>
<sequence>MEQIRDRLGVITDEVSPDIITALDFAAAKGLKHVEIRSIDNRNVLTLSDEEADRIRMEAESRGLFISCIASPVFKCALDPSRQVAEGDRFNQAERSAEEHYDMLKRAMELAERLGTNRIRIFSFWREDEPIDRFEAEIVSHLTRAAKLAEGRGMLLLLENEPSCNGGFASEVAGLASAVQSPALRVLWDPGNEQYGSRPSFPDGYAAVRELLAHVHLKDVVIDAAGQPRPIPIGAGLVPYEAQFQALREDGYTGLFTIETHYIPEDGTAMEGTAMSLDGLIELLGRTQSEAR</sequence>
<protein>
    <submittedName>
        <fullName evidence="2">Sugar phosphate isomerase/epimerase</fullName>
    </submittedName>
</protein>
<dbReference type="RefSeq" id="WP_245996112.1">
    <property type="nucleotide sequence ID" value="NZ_QTTN01000026.1"/>
</dbReference>
<keyword evidence="3" id="KW-1185">Reference proteome</keyword>
<dbReference type="InterPro" id="IPR050312">
    <property type="entry name" value="IolE/XylAMocC-like"/>
</dbReference>
<dbReference type="PANTHER" id="PTHR12110">
    <property type="entry name" value="HYDROXYPYRUVATE ISOMERASE"/>
    <property type="match status" value="1"/>
</dbReference>
<comment type="caution">
    <text evidence="2">The sequence shown here is derived from an EMBL/GenBank/DDBJ whole genome shotgun (WGS) entry which is preliminary data.</text>
</comment>
<reference evidence="2 3" key="1">
    <citation type="submission" date="2018-08" db="EMBL/GenBank/DDBJ databases">
        <title>Genomic Encyclopedia of Type Strains, Phase III (KMG-III): the genomes of soil and plant-associated and newly described type strains.</title>
        <authorList>
            <person name="Whitman W."/>
        </authorList>
    </citation>
    <scope>NUCLEOTIDE SEQUENCE [LARGE SCALE GENOMIC DNA]</scope>
    <source>
        <strain evidence="2 3">CGMCC 1.10966</strain>
    </source>
</reference>
<accession>A0A3D9RNR1</accession>
<evidence type="ECO:0000259" key="1">
    <source>
        <dbReference type="Pfam" id="PF01261"/>
    </source>
</evidence>
<name>A0A3D9RNR1_9BACL</name>
<organism evidence="2 3">
    <name type="scientific">Paenibacillus taihuensis</name>
    <dbReference type="NCBI Taxonomy" id="1156355"/>
    <lineage>
        <taxon>Bacteria</taxon>
        <taxon>Bacillati</taxon>
        <taxon>Bacillota</taxon>
        <taxon>Bacilli</taxon>
        <taxon>Bacillales</taxon>
        <taxon>Paenibacillaceae</taxon>
        <taxon>Paenibacillus</taxon>
    </lineage>
</organism>
<dbReference type="InterPro" id="IPR036237">
    <property type="entry name" value="Xyl_isomerase-like_sf"/>
</dbReference>
<keyword evidence="2" id="KW-0413">Isomerase</keyword>
<gene>
    <name evidence="2" type="ORF">A8990_1264</name>
</gene>
<dbReference type="EMBL" id="QTTN01000026">
    <property type="protein sequence ID" value="REE78530.1"/>
    <property type="molecule type" value="Genomic_DNA"/>
</dbReference>
<dbReference type="AlphaFoldDB" id="A0A3D9RNR1"/>
<dbReference type="Gene3D" id="3.20.20.150">
    <property type="entry name" value="Divalent-metal-dependent TIM barrel enzymes"/>
    <property type="match status" value="1"/>
</dbReference>